<dbReference type="PROSITE" id="PS00107">
    <property type="entry name" value="PROTEIN_KINASE_ATP"/>
    <property type="match status" value="1"/>
</dbReference>
<evidence type="ECO:0000313" key="7">
    <source>
        <dbReference type="EMBL" id="ELA41069.1"/>
    </source>
</evidence>
<evidence type="ECO:0000256" key="2">
    <source>
        <dbReference type="ARBA" id="ARBA00022840"/>
    </source>
</evidence>
<keyword evidence="2 3" id="KW-0067">ATP-binding</keyword>
<accession>L2GKB9</accession>
<dbReference type="GeneID" id="19882572"/>
<dbReference type="Proteomes" id="UP000011082">
    <property type="component" value="Unassembled WGS sequence"/>
</dbReference>
<keyword evidence="7" id="KW-0418">Kinase</keyword>
<comment type="similarity">
    <text evidence="4">Belongs to the protein kinase superfamily.</text>
</comment>
<dbReference type="Pfam" id="PF00069">
    <property type="entry name" value="Pkinase"/>
    <property type="match status" value="1"/>
</dbReference>
<protein>
    <submittedName>
        <fullName evidence="7">NEK protein kinase</fullName>
    </submittedName>
</protein>
<dbReference type="PROSITE" id="PS50011">
    <property type="entry name" value="PROTEIN_KINASE_DOM"/>
    <property type="match status" value="1"/>
</dbReference>
<dbReference type="InterPro" id="IPR053235">
    <property type="entry name" value="Ser_Thr_kinase"/>
</dbReference>
<evidence type="ECO:0000256" key="4">
    <source>
        <dbReference type="RuleBase" id="RU000304"/>
    </source>
</evidence>
<dbReference type="Gene3D" id="1.10.510.10">
    <property type="entry name" value="Transferase(Phosphotransferase) domain 1"/>
    <property type="match status" value="1"/>
</dbReference>
<dbReference type="InterPro" id="IPR000719">
    <property type="entry name" value="Prot_kinase_dom"/>
</dbReference>
<dbReference type="EMBL" id="JH370150">
    <property type="protein sequence ID" value="ELA41069.1"/>
    <property type="molecule type" value="Genomic_DNA"/>
</dbReference>
<keyword evidence="5" id="KW-0175">Coiled coil</keyword>
<feature type="domain" description="Protein kinase" evidence="6">
    <location>
        <begin position="4"/>
        <end position="259"/>
    </location>
</feature>
<dbReference type="AlphaFoldDB" id="L2GKB9"/>
<dbReference type="GO" id="GO:0005737">
    <property type="term" value="C:cytoplasm"/>
    <property type="evidence" value="ECO:0007669"/>
    <property type="project" value="TreeGrafter"/>
</dbReference>
<dbReference type="InterPro" id="IPR008271">
    <property type="entry name" value="Ser/Thr_kinase_AS"/>
</dbReference>
<dbReference type="InParanoid" id="L2GKB9"/>
<dbReference type="InterPro" id="IPR017441">
    <property type="entry name" value="Protein_kinase_ATP_BS"/>
</dbReference>
<evidence type="ECO:0000259" key="6">
    <source>
        <dbReference type="PROSITE" id="PS50011"/>
    </source>
</evidence>
<dbReference type="HOGENOM" id="CLU_000288_63_23_1"/>
<dbReference type="VEuPathDB" id="MicrosporidiaDB:VICG_01862"/>
<dbReference type="OrthoDB" id="248923at2759"/>
<evidence type="ECO:0000313" key="8">
    <source>
        <dbReference type="Proteomes" id="UP000011082"/>
    </source>
</evidence>
<keyword evidence="7" id="KW-0808">Transferase</keyword>
<dbReference type="RefSeq" id="XP_007605307.1">
    <property type="nucleotide sequence ID" value="XM_007605245.1"/>
</dbReference>
<keyword evidence="4" id="KW-0723">Serine/threonine-protein kinase</keyword>
<dbReference type="GO" id="GO:0004674">
    <property type="term" value="F:protein serine/threonine kinase activity"/>
    <property type="evidence" value="ECO:0007669"/>
    <property type="project" value="UniProtKB-KW"/>
</dbReference>
<gene>
    <name evidence="7" type="ORF">VICG_01862</name>
</gene>
<dbReference type="GO" id="GO:0005524">
    <property type="term" value="F:ATP binding"/>
    <property type="evidence" value="ECO:0007669"/>
    <property type="project" value="UniProtKB-UniRule"/>
</dbReference>
<dbReference type="InterPro" id="IPR011009">
    <property type="entry name" value="Kinase-like_dom_sf"/>
</dbReference>
<feature type="binding site" evidence="3">
    <location>
        <position position="33"/>
    </location>
    <ligand>
        <name>ATP</name>
        <dbReference type="ChEBI" id="CHEBI:30616"/>
    </ligand>
</feature>
<evidence type="ECO:0000256" key="5">
    <source>
        <dbReference type="SAM" id="Coils"/>
    </source>
</evidence>
<evidence type="ECO:0000256" key="1">
    <source>
        <dbReference type="ARBA" id="ARBA00022741"/>
    </source>
</evidence>
<dbReference type="PROSITE" id="PS00108">
    <property type="entry name" value="PROTEIN_KINASE_ST"/>
    <property type="match status" value="1"/>
</dbReference>
<keyword evidence="1 3" id="KW-0547">Nucleotide-binding</keyword>
<evidence type="ECO:0000256" key="3">
    <source>
        <dbReference type="PROSITE-ProRule" id="PRU10141"/>
    </source>
</evidence>
<dbReference type="STRING" id="993615.L2GKB9"/>
<dbReference type="PANTHER" id="PTHR24361">
    <property type="entry name" value="MITOGEN-ACTIVATED KINASE KINASE KINASE"/>
    <property type="match status" value="1"/>
</dbReference>
<organism evidence="7 8">
    <name type="scientific">Vittaforma corneae (strain ATCC 50505)</name>
    <name type="common">Microsporidian parasite</name>
    <name type="synonym">Nosema corneum</name>
    <dbReference type="NCBI Taxonomy" id="993615"/>
    <lineage>
        <taxon>Eukaryota</taxon>
        <taxon>Fungi</taxon>
        <taxon>Fungi incertae sedis</taxon>
        <taxon>Microsporidia</taxon>
        <taxon>Nosematidae</taxon>
        <taxon>Vittaforma</taxon>
    </lineage>
</organism>
<proteinExistence type="inferred from homology"/>
<dbReference type="SMART" id="SM00220">
    <property type="entry name" value="S_TKc"/>
    <property type="match status" value="1"/>
</dbReference>
<reference evidence="8" key="1">
    <citation type="submission" date="2011-05" db="EMBL/GenBank/DDBJ databases">
        <title>The genome sequence of Vittaforma corneae strain ATCC 50505.</title>
        <authorList>
            <consortium name="The Broad Institute Genome Sequencing Platform"/>
            <person name="Cuomo C."/>
            <person name="Didier E."/>
            <person name="Bowers L."/>
            <person name="Young S.K."/>
            <person name="Zeng Q."/>
            <person name="Gargeya S."/>
            <person name="Fitzgerald M."/>
            <person name="Haas B."/>
            <person name="Abouelleil A."/>
            <person name="Alvarado L."/>
            <person name="Arachchi H.M."/>
            <person name="Berlin A."/>
            <person name="Chapman S.B."/>
            <person name="Gearin G."/>
            <person name="Goldberg J."/>
            <person name="Griggs A."/>
            <person name="Gujja S."/>
            <person name="Hansen M."/>
            <person name="Heiman D."/>
            <person name="Howarth C."/>
            <person name="Larimer J."/>
            <person name="Lui A."/>
            <person name="MacDonald P.J.P."/>
            <person name="McCowen C."/>
            <person name="Montmayeur A."/>
            <person name="Murphy C."/>
            <person name="Neiman D."/>
            <person name="Pearson M."/>
            <person name="Priest M."/>
            <person name="Roberts A."/>
            <person name="Saif S."/>
            <person name="Shea T."/>
            <person name="Sisk P."/>
            <person name="Stolte C."/>
            <person name="Sykes S."/>
            <person name="Wortman J."/>
            <person name="Nusbaum C."/>
            <person name="Birren B."/>
        </authorList>
    </citation>
    <scope>NUCLEOTIDE SEQUENCE [LARGE SCALE GENOMIC DNA]</scope>
    <source>
        <strain evidence="8">ATCC 50505</strain>
    </source>
</reference>
<sequence length="294" mass="34637">MENYTFIEKIGKGTHGTVYLLKSIDEGRFVVCKSITGKYKNHAYREISILSKLSHRRVVTMIDSMVIKDSIYIMLEYINYGSVESMIEFFIKCNIRPTSSLGWNLLSQMSDALYYLHSKKIIHRDIKPSNILISRFYVREKEYLEFKLCDFSLSTKCEDYIEDGHMVGTPFYMAPEVVERSKYNHSIDIWGLGCCLLELMNLKKPFKGEDRKELFKNILTQNPQDEISWEDSTLELMVRKCMEKNNRINAKIVAKHEKSRLHLAVLELRIKESRIEELEKRLKHIERRTGLKTE</sequence>
<name>L2GKB9_VITCO</name>
<dbReference type="Gene3D" id="3.30.200.20">
    <property type="entry name" value="Phosphorylase Kinase, domain 1"/>
    <property type="match status" value="1"/>
</dbReference>
<dbReference type="OMA" id="YACTVAT"/>
<keyword evidence="8" id="KW-1185">Reference proteome</keyword>
<feature type="coiled-coil region" evidence="5">
    <location>
        <begin position="261"/>
        <end position="288"/>
    </location>
</feature>
<dbReference type="SUPFAM" id="SSF56112">
    <property type="entry name" value="Protein kinase-like (PK-like)"/>
    <property type="match status" value="1"/>
</dbReference>